<accession>A0A0E9RG33</accession>
<reference evidence="1" key="1">
    <citation type="submission" date="2014-11" db="EMBL/GenBank/DDBJ databases">
        <authorList>
            <person name="Amaro Gonzalez C."/>
        </authorList>
    </citation>
    <scope>NUCLEOTIDE SEQUENCE</scope>
</reference>
<evidence type="ECO:0000313" key="1">
    <source>
        <dbReference type="EMBL" id="JAH28064.1"/>
    </source>
</evidence>
<sequence>MPSKDIRNFIVLLNSFVSPLHI</sequence>
<dbReference type="EMBL" id="GBXM01080513">
    <property type="protein sequence ID" value="JAH28064.1"/>
    <property type="molecule type" value="Transcribed_RNA"/>
</dbReference>
<name>A0A0E9RG33_ANGAN</name>
<organism evidence="1">
    <name type="scientific">Anguilla anguilla</name>
    <name type="common">European freshwater eel</name>
    <name type="synonym">Muraena anguilla</name>
    <dbReference type="NCBI Taxonomy" id="7936"/>
    <lineage>
        <taxon>Eukaryota</taxon>
        <taxon>Metazoa</taxon>
        <taxon>Chordata</taxon>
        <taxon>Craniata</taxon>
        <taxon>Vertebrata</taxon>
        <taxon>Euteleostomi</taxon>
        <taxon>Actinopterygii</taxon>
        <taxon>Neopterygii</taxon>
        <taxon>Teleostei</taxon>
        <taxon>Anguilliformes</taxon>
        <taxon>Anguillidae</taxon>
        <taxon>Anguilla</taxon>
    </lineage>
</organism>
<dbReference type="AlphaFoldDB" id="A0A0E9RG33"/>
<protein>
    <submittedName>
        <fullName evidence="1">Uncharacterized protein</fullName>
    </submittedName>
</protein>
<proteinExistence type="predicted"/>
<reference evidence="1" key="2">
    <citation type="journal article" date="2015" name="Fish Shellfish Immunol.">
        <title>Early steps in the European eel (Anguilla anguilla)-Vibrio vulnificus interaction in the gills: Role of the RtxA13 toxin.</title>
        <authorList>
            <person name="Callol A."/>
            <person name="Pajuelo D."/>
            <person name="Ebbesson L."/>
            <person name="Teles M."/>
            <person name="MacKenzie S."/>
            <person name="Amaro C."/>
        </authorList>
    </citation>
    <scope>NUCLEOTIDE SEQUENCE</scope>
</reference>